<dbReference type="NCBIfam" id="TIGR00400">
    <property type="entry name" value="mgtE"/>
    <property type="match status" value="1"/>
</dbReference>
<dbReference type="SUPFAM" id="SSF158791">
    <property type="entry name" value="MgtE N-terminal domain-like"/>
    <property type="match status" value="1"/>
</dbReference>
<dbReference type="SMART" id="SM00116">
    <property type="entry name" value="CBS"/>
    <property type="match status" value="2"/>
</dbReference>
<evidence type="ECO:0000256" key="1">
    <source>
        <dbReference type="ARBA" id="ARBA00004141"/>
    </source>
</evidence>
<dbReference type="InterPro" id="IPR038076">
    <property type="entry name" value="MgtE_N_sf"/>
</dbReference>
<organism evidence="11 12">
    <name type="scientific">Chromobacterium violaceum (strain ATCC 12472 / DSM 30191 / JCM 1249 / CCUG 213 / NBRC 12614 / NCIMB 9131 / NCTC 9757 / MK)</name>
    <dbReference type="NCBI Taxonomy" id="243365"/>
    <lineage>
        <taxon>Bacteria</taxon>
        <taxon>Pseudomonadati</taxon>
        <taxon>Pseudomonadota</taxon>
        <taxon>Betaproteobacteria</taxon>
        <taxon>Neisseriales</taxon>
        <taxon>Chromobacteriaceae</taxon>
        <taxon>Chromobacterium</taxon>
    </lineage>
</organism>
<dbReference type="RefSeq" id="WP_011137132.1">
    <property type="nucleotide sequence ID" value="NC_005085.1"/>
</dbReference>
<feature type="transmembrane region" description="Helical" evidence="9">
    <location>
        <begin position="340"/>
        <end position="369"/>
    </location>
</feature>
<evidence type="ECO:0000256" key="5">
    <source>
        <dbReference type="ARBA" id="ARBA00022842"/>
    </source>
</evidence>
<dbReference type="EMBL" id="AE016825">
    <property type="protein sequence ID" value="AAQ61247.1"/>
    <property type="molecule type" value="Genomic_DNA"/>
</dbReference>
<feature type="transmembrane region" description="Helical" evidence="9">
    <location>
        <begin position="316"/>
        <end position="334"/>
    </location>
</feature>
<dbReference type="PANTHER" id="PTHR43773">
    <property type="entry name" value="MAGNESIUM TRANSPORTER MGTE"/>
    <property type="match status" value="1"/>
</dbReference>
<sequence length="479" mass="52102">MTVAYKQQSADRLQESLGLVQRLIERQRQLEHLATRPDAVETAADPLALQHNLQELGHKLSQLHPADIAHVLEALPLEDRLLAWDLTDPSRDGSVLLEVSDAVRESLIEVMEPDELVAALDELDADELAELAPDLPRQVVYEAMGRLDEEERGQLQSVLSYDDDRVGALMDFELVKIRADVSCEVVLRYLRRFDELPGQTDKIFVTDEAGLLKGVLSVRKLLVSDPDTLVAEAMATEVVSFHPDEPAVDAAQAFERYDLVSAPVVDERGALLGRLTVDAMVDVIREESDSEMLNLAGLKEEEDLFAPVIDSVKNRWSWLAINLCTAFFASRVIGAFEHSIAQLVALAALMPIVAGIGGNSGNQTITMIVRALAMGQMQLGQAGRLWRKELGVSVINGMVWGGVIGAVAWLLYGSVSLGLVMLAAMTLNLMLAATMGVMIPTLMQKLGKDPALGSSVLITACTDSGGFLIFLGLATLFLL</sequence>
<dbReference type="InterPro" id="IPR046342">
    <property type="entry name" value="CBS_dom_sf"/>
</dbReference>
<name>Q7NS42_CHRVO</name>
<keyword evidence="3 9" id="KW-0813">Transport</keyword>
<dbReference type="Pfam" id="PF01769">
    <property type="entry name" value="MgtE"/>
    <property type="match status" value="1"/>
</dbReference>
<dbReference type="eggNOG" id="COG2239">
    <property type="taxonomic scope" value="Bacteria"/>
</dbReference>
<dbReference type="STRING" id="243365.CV_3585"/>
<keyword evidence="6 9" id="KW-1133">Transmembrane helix</keyword>
<dbReference type="CDD" id="cd04606">
    <property type="entry name" value="CBS_pair_Mg_transporter"/>
    <property type="match status" value="1"/>
</dbReference>
<keyword evidence="8" id="KW-0129">CBS domain</keyword>
<evidence type="ECO:0000256" key="8">
    <source>
        <dbReference type="PROSITE-ProRule" id="PRU00703"/>
    </source>
</evidence>
<gene>
    <name evidence="11" type="ordered locus">CV_3585</name>
</gene>
<feature type="domain" description="CBS" evidence="10">
    <location>
        <begin position="234"/>
        <end position="290"/>
    </location>
</feature>
<dbReference type="Gene3D" id="1.10.357.20">
    <property type="entry name" value="SLC41 divalent cation transporters, integral membrane domain"/>
    <property type="match status" value="1"/>
</dbReference>
<keyword evidence="12" id="KW-1185">Reference proteome</keyword>
<dbReference type="GO" id="GO:0015095">
    <property type="term" value="F:magnesium ion transmembrane transporter activity"/>
    <property type="evidence" value="ECO:0007669"/>
    <property type="project" value="UniProtKB-UniRule"/>
</dbReference>
<dbReference type="Pfam" id="PF00571">
    <property type="entry name" value="CBS"/>
    <property type="match status" value="1"/>
</dbReference>
<dbReference type="KEGG" id="cvi:CV_3585"/>
<dbReference type="HOGENOM" id="CLU_037408_1_1_4"/>
<dbReference type="FunFam" id="3.10.580.10:FF:000025">
    <property type="entry name" value="Magnesium transporter MgtE"/>
    <property type="match status" value="1"/>
</dbReference>
<feature type="transmembrane region" description="Helical" evidence="9">
    <location>
        <begin position="418"/>
        <end position="439"/>
    </location>
</feature>
<feature type="transmembrane region" description="Helical" evidence="9">
    <location>
        <begin position="390"/>
        <end position="412"/>
    </location>
</feature>
<keyword evidence="4 9" id="KW-0812">Transmembrane</keyword>
<comment type="function">
    <text evidence="9">Acts as a magnesium transporter.</text>
</comment>
<dbReference type="SUPFAM" id="SSF161093">
    <property type="entry name" value="MgtE membrane domain-like"/>
    <property type="match status" value="1"/>
</dbReference>
<evidence type="ECO:0000256" key="3">
    <source>
        <dbReference type="ARBA" id="ARBA00022448"/>
    </source>
</evidence>
<dbReference type="SMART" id="SM00924">
    <property type="entry name" value="MgtE_N"/>
    <property type="match status" value="1"/>
</dbReference>
<dbReference type="Gene3D" id="3.10.580.10">
    <property type="entry name" value="CBS-domain"/>
    <property type="match status" value="1"/>
</dbReference>
<reference evidence="11 12" key="1">
    <citation type="journal article" date="2003" name="Proc. Natl. Acad. Sci. U.S.A.">
        <title>The complete genome sequence of Chromobacterium violaceum reveals remarkable and exploitable bacterial adaptability.</title>
        <authorList>
            <person name="Vasconcelos A.T.R."/>
            <person name="de Almeida D.F."/>
            <person name="Almeida F.C."/>
            <person name="de Almeida L.G.P."/>
            <person name="de Almeida R."/>
            <person name="Goncalves J.A.A."/>
            <person name="Andrade E.M."/>
            <person name="Antonio R.V."/>
            <person name="Araripe J."/>
            <person name="de Araujo M.F.F."/>
            <person name="Filho S.A."/>
            <person name="Azevedo V."/>
            <person name="Batista A.J."/>
            <person name="Bataus L.A.M."/>
            <person name="Batista J.S."/>
            <person name="Belo A."/>
            <person name="vander Berg C."/>
            <person name="Blamey J."/>
            <person name="Bogo M."/>
            <person name="Bonato S."/>
            <person name="Bordignon J."/>
            <person name="Brito C.A."/>
            <person name="Brocchi M."/>
            <person name="Burity H.A."/>
            <person name="Camargo A.A."/>
            <person name="Cardoso D.D.P."/>
            <person name="Carneiro N.P."/>
            <person name="Carraro D.M."/>
            <person name="Carvalho C.M.B."/>
            <person name="Cascardo J.C.M."/>
            <person name="Cavada B.S."/>
            <person name="Chueire L.M.O."/>
            <person name="Pasa T.B.C."/>
            <person name="Duran N."/>
            <person name="Fagundes N."/>
            <person name="Falcao C.L."/>
            <person name="Fantinatti F."/>
            <person name="Farias I.P."/>
            <person name="Felipe M.S.S."/>
            <person name="Ferrari L.P."/>
            <person name="Ferro J.A."/>
            <person name="Ferro M.I.T."/>
            <person name="Franco G.R."/>
            <person name="Freitas N.S.A."/>
            <person name="Furlan L.R."/>
            <person name="Gazzinelli R.T."/>
            <person name="Gomes E.A."/>
            <person name="Goncalves P.R."/>
            <person name="Grangeiro T.B."/>
            <person name="Grattapaglia D."/>
            <person name="Grisard E.C."/>
            <person name="Guimaraes C.T."/>
            <person name="Hanna E.S."/>
            <person name="Hungria M."/>
            <person name="Jardim S.N."/>
            <person name="Laurino J."/>
            <person name="Leoi L.C.T."/>
            <person name="Fassarella L."/>
            <person name="Lima A."/>
            <person name="Loureiro M.F."/>
            <person name="Lyra M.C.P."/>
            <person name="Macedo M."/>
            <person name="Madeira H.M.F."/>
            <person name="Manfio G.P."/>
            <person name="Maranhao A.Q."/>
            <person name="Martins W.S."/>
            <person name="di Mauro S.M.Z."/>
            <person name="de Medeiros S.R.B."/>
            <person name="Meissner R.D.V."/>
            <person name="Menck C.F.M."/>
            <person name="Moreira M.A.M."/>
            <person name="Nascimento F.F."/>
            <person name="Nicolas M.F."/>
            <person name="Oliveira J.G."/>
            <person name="Oliveira S.C."/>
            <person name="Paixao R.F.C."/>
            <person name="Parente J.A."/>
            <person name="Pedrosa F.O."/>
            <person name="Pena S.J.D."/>
            <person name="Perreira J.O."/>
            <person name="Perreira M."/>
            <person name="Pinto L.S.R.C."/>
            <person name="Pinto L.S."/>
            <person name="Porto J.I.R."/>
            <person name="Potrich D.P."/>
            <person name="Neto C.E.R."/>
            <person name="Reis A.M.M."/>
            <person name="Rigo L.U."/>
            <person name="Rondinelli E."/>
            <person name="dos Santos E.B.P."/>
            <person name="Santos F.R."/>
            <person name="Schneider M.P.C."/>
            <person name="Seuanez H.N."/>
            <person name="Silva A.M.R."/>
            <person name="da Silva A.L.C."/>
            <person name="Silva D.W."/>
            <person name="Silva R."/>
            <person name="Simoes I.C."/>
            <person name="Simon D."/>
            <person name="Soares C.M.A."/>
            <person name="Soares R.B.A."/>
            <person name="Souza E.M."/>
            <person name="Souza K.R.L."/>
            <person name="Souza R.C."/>
            <person name="Steffens M.B.R."/>
            <person name="Steindel M."/>
            <person name="Teixeira S.R."/>
            <person name="Urmenyi T."/>
            <person name="Vettore A."/>
            <person name="Wassem R."/>
            <person name="Zaha A."/>
            <person name="Simpson A.J.G."/>
        </authorList>
    </citation>
    <scope>NUCLEOTIDE SEQUENCE [LARGE SCALE GENOMIC DNA]</scope>
    <source>
        <strain evidence="12">ATCC 12472 / DSM 30191 / JCM 1249 / NBRC 12614 / NCIMB 9131 / NCTC 9757</strain>
    </source>
</reference>
<feature type="transmembrane region" description="Helical" evidence="9">
    <location>
        <begin position="451"/>
        <end position="478"/>
    </location>
</feature>
<evidence type="ECO:0000256" key="9">
    <source>
        <dbReference type="RuleBase" id="RU362011"/>
    </source>
</evidence>
<dbReference type="SUPFAM" id="SSF54631">
    <property type="entry name" value="CBS-domain pair"/>
    <property type="match status" value="1"/>
</dbReference>
<comment type="subcellular location">
    <subcellularLocation>
        <location evidence="9">Cell membrane</location>
        <topology evidence="9">Multi-pass membrane protein</topology>
    </subcellularLocation>
    <subcellularLocation>
        <location evidence="1">Membrane</location>
        <topology evidence="1">Multi-pass membrane protein</topology>
    </subcellularLocation>
</comment>
<dbReference type="PROSITE" id="PS51371">
    <property type="entry name" value="CBS"/>
    <property type="match status" value="1"/>
</dbReference>
<dbReference type="Pfam" id="PF03448">
    <property type="entry name" value="MgtE_N"/>
    <property type="match status" value="1"/>
</dbReference>
<proteinExistence type="inferred from homology"/>
<dbReference type="Gene3D" id="1.25.60.10">
    <property type="entry name" value="MgtE N-terminal domain-like"/>
    <property type="match status" value="1"/>
</dbReference>
<evidence type="ECO:0000256" key="4">
    <source>
        <dbReference type="ARBA" id="ARBA00022692"/>
    </source>
</evidence>
<accession>Q7NS42</accession>
<evidence type="ECO:0000313" key="11">
    <source>
        <dbReference type="EMBL" id="AAQ61247.1"/>
    </source>
</evidence>
<keyword evidence="5 9" id="KW-0460">Magnesium</keyword>
<evidence type="ECO:0000256" key="6">
    <source>
        <dbReference type="ARBA" id="ARBA00022989"/>
    </source>
</evidence>
<comment type="subunit">
    <text evidence="9">Homodimer.</text>
</comment>
<dbReference type="InterPro" id="IPR000644">
    <property type="entry name" value="CBS_dom"/>
</dbReference>
<dbReference type="Proteomes" id="UP000001424">
    <property type="component" value="Chromosome"/>
</dbReference>
<dbReference type="AlphaFoldDB" id="Q7NS42"/>
<keyword evidence="9" id="KW-1003">Cell membrane</keyword>
<dbReference type="GO" id="GO:0046872">
    <property type="term" value="F:metal ion binding"/>
    <property type="evidence" value="ECO:0007669"/>
    <property type="project" value="UniProtKB-KW"/>
</dbReference>
<dbReference type="InterPro" id="IPR036739">
    <property type="entry name" value="SLC41_membr_dom_sf"/>
</dbReference>
<dbReference type="PANTHER" id="PTHR43773:SF1">
    <property type="entry name" value="MAGNESIUM TRANSPORTER MGTE"/>
    <property type="match status" value="1"/>
</dbReference>
<comment type="similarity">
    <text evidence="2 9">Belongs to the SLC41A transporter family.</text>
</comment>
<keyword evidence="7 9" id="KW-0472">Membrane</keyword>
<dbReference type="InterPro" id="IPR006667">
    <property type="entry name" value="SLC41_membr_dom"/>
</dbReference>
<protein>
    <recommendedName>
        <fullName evidence="9">Magnesium transporter MgtE</fullName>
    </recommendedName>
</protein>
<dbReference type="InterPro" id="IPR006669">
    <property type="entry name" value="MgtE_transporter"/>
</dbReference>
<dbReference type="GO" id="GO:0005886">
    <property type="term" value="C:plasma membrane"/>
    <property type="evidence" value="ECO:0007669"/>
    <property type="project" value="UniProtKB-SubCell"/>
</dbReference>
<evidence type="ECO:0000256" key="2">
    <source>
        <dbReference type="ARBA" id="ARBA00009749"/>
    </source>
</evidence>
<evidence type="ECO:0000259" key="10">
    <source>
        <dbReference type="PROSITE" id="PS51371"/>
    </source>
</evidence>
<evidence type="ECO:0000313" key="12">
    <source>
        <dbReference type="Proteomes" id="UP000001424"/>
    </source>
</evidence>
<evidence type="ECO:0000256" key="7">
    <source>
        <dbReference type="ARBA" id="ARBA00023136"/>
    </source>
</evidence>
<dbReference type="OrthoDB" id="9790355at2"/>
<dbReference type="InterPro" id="IPR006668">
    <property type="entry name" value="Mg_transptr_MgtE_intracell_dom"/>
</dbReference>
<keyword evidence="9" id="KW-0479">Metal-binding</keyword>